<organism evidence="2 3">
    <name type="scientific">Rhodococcus chondri</name>
    <dbReference type="NCBI Taxonomy" id="3065941"/>
    <lineage>
        <taxon>Bacteria</taxon>
        <taxon>Bacillati</taxon>
        <taxon>Actinomycetota</taxon>
        <taxon>Actinomycetes</taxon>
        <taxon>Mycobacteriales</taxon>
        <taxon>Nocardiaceae</taxon>
        <taxon>Rhodococcus</taxon>
    </lineage>
</organism>
<protein>
    <submittedName>
        <fullName evidence="2">DUF5655 domain-containing protein</fullName>
    </submittedName>
</protein>
<evidence type="ECO:0000313" key="3">
    <source>
        <dbReference type="Proteomes" id="UP001331936"/>
    </source>
</evidence>
<name>A0ABU7JZ00_9NOCA</name>
<evidence type="ECO:0000313" key="2">
    <source>
        <dbReference type="EMBL" id="MEE2035233.1"/>
    </source>
</evidence>
<dbReference type="Proteomes" id="UP001331936">
    <property type="component" value="Unassembled WGS sequence"/>
</dbReference>
<gene>
    <name evidence="2" type="ORF">Q8814_24525</name>
</gene>
<accession>A0ABU7JZ00</accession>
<evidence type="ECO:0000259" key="1">
    <source>
        <dbReference type="Pfam" id="PF18899"/>
    </source>
</evidence>
<dbReference type="Pfam" id="PF18899">
    <property type="entry name" value="DUF5655"/>
    <property type="match status" value="1"/>
</dbReference>
<reference evidence="2 3" key="1">
    <citation type="submission" date="2023-08" db="EMBL/GenBank/DDBJ databases">
        <authorList>
            <person name="Girao M."/>
            <person name="Carvalho M.F."/>
        </authorList>
    </citation>
    <scope>NUCLEOTIDE SEQUENCE [LARGE SCALE GENOMIC DNA]</scope>
    <source>
        <strain evidence="2 3">CC-R104</strain>
    </source>
</reference>
<dbReference type="InterPro" id="IPR043714">
    <property type="entry name" value="DUF5655"/>
</dbReference>
<proteinExistence type="predicted"/>
<dbReference type="EMBL" id="JAUZMZ010000260">
    <property type="protein sequence ID" value="MEE2035233.1"/>
    <property type="molecule type" value="Genomic_DNA"/>
</dbReference>
<keyword evidence="3" id="KW-1185">Reference proteome</keyword>
<comment type="caution">
    <text evidence="2">The sequence shown here is derived from an EMBL/GenBank/DDBJ whole genome shotgun (WGS) entry which is preliminary data.</text>
</comment>
<feature type="domain" description="DUF5655" evidence="1">
    <location>
        <begin position="5"/>
        <end position="112"/>
    </location>
</feature>
<dbReference type="RefSeq" id="WP_330154570.1">
    <property type="nucleotide sequence ID" value="NZ_JAUZMZ010000260.1"/>
</dbReference>
<sequence>MYSTVDEYLADKEPAAVDVFLRFRKLVLALGDDVHERVHRSEISWARTRVFAAAFVYASRLEVAIDLPRRIHHRALREAFPTNETVTTHRLSIASADELDAQVKSMLIEAYERVGPGLG</sequence>